<organism evidence="1 2">
    <name type="scientific">Pseudomonas canavaninivorans</name>
    <dbReference type="NCBI Taxonomy" id="2842348"/>
    <lineage>
        <taxon>Bacteria</taxon>
        <taxon>Pseudomonadati</taxon>
        <taxon>Pseudomonadota</taxon>
        <taxon>Gammaproteobacteria</taxon>
        <taxon>Pseudomonadales</taxon>
        <taxon>Pseudomonadaceae</taxon>
        <taxon>Pseudomonas</taxon>
    </lineage>
</organism>
<protein>
    <recommendedName>
        <fullName evidence="3">RHS repeat-associated core domain-containing protein</fullName>
    </recommendedName>
</protein>
<reference evidence="1 2" key="1">
    <citation type="journal article" date="2021" name="Microorganisms">
        <title>The Ever-Expanding Pseudomonas Genus: Description of 43 New Species and Partition of the Pseudomonas putida Group.</title>
        <authorList>
            <person name="Girard L."/>
            <person name="Lood C."/>
            <person name="Hofte M."/>
            <person name="Vandamme P."/>
            <person name="Rokni-Zadeh H."/>
            <person name="van Noort V."/>
            <person name="Lavigne R."/>
            <person name="De Mot R."/>
        </authorList>
    </citation>
    <scope>NUCLEOTIDE SEQUENCE [LARGE SCALE GENOMIC DNA]</scope>
    <source>
        <strain evidence="1 2">SWRI17</strain>
    </source>
</reference>
<dbReference type="Proteomes" id="UP000824066">
    <property type="component" value="Chromosome"/>
</dbReference>
<gene>
    <name evidence="1" type="ORF">KSS97_10495</name>
</gene>
<proteinExistence type="predicted"/>
<evidence type="ECO:0000313" key="2">
    <source>
        <dbReference type="Proteomes" id="UP000824066"/>
    </source>
</evidence>
<name>A0ABX8QL23_PSECO</name>
<dbReference type="EMBL" id="CP077080">
    <property type="protein sequence ID" value="QXI56089.1"/>
    <property type="molecule type" value="Genomic_DNA"/>
</dbReference>
<accession>A0ABX8QL23</accession>
<evidence type="ECO:0008006" key="3">
    <source>
        <dbReference type="Google" id="ProtNLM"/>
    </source>
</evidence>
<keyword evidence="2" id="KW-1185">Reference proteome</keyword>
<sequence length="107" mass="11899">MLGRFMGIDAVDFQENNLHSFNRYTYANNNPYKYVDPDGNYAFLNTPLMALITALSASAILSSTNNGSDFVFSGGKYAMLRGTVNEHQQYRNRRGSDIENRGTCGAV</sequence>
<evidence type="ECO:0000313" key="1">
    <source>
        <dbReference type="EMBL" id="QXI56089.1"/>
    </source>
</evidence>